<dbReference type="AlphaFoldDB" id="A0A8T1UJT9"/>
<dbReference type="GO" id="GO:0032588">
    <property type="term" value="C:trans-Golgi network membrane"/>
    <property type="evidence" value="ECO:0007669"/>
    <property type="project" value="TreeGrafter"/>
</dbReference>
<dbReference type="Proteomes" id="UP000688947">
    <property type="component" value="Unassembled WGS sequence"/>
</dbReference>
<dbReference type="InterPro" id="IPR001751">
    <property type="entry name" value="S100/CaBP7/8-like_CS"/>
</dbReference>
<keyword evidence="5" id="KW-0812">Transmembrane</keyword>
<reference evidence="14" key="1">
    <citation type="submission" date="2021-01" db="EMBL/GenBank/DDBJ databases">
        <title>Phytophthora aleatoria, a newly-described species from Pinus radiata is distinct from Phytophthora cactorum isolates based on comparative genomics.</title>
        <authorList>
            <person name="Mcdougal R."/>
            <person name="Panda P."/>
            <person name="Williams N."/>
            <person name="Studholme D.J."/>
        </authorList>
    </citation>
    <scope>NUCLEOTIDE SEQUENCE</scope>
    <source>
        <strain evidence="14">NZFS 3830</strain>
    </source>
</reference>
<dbReference type="PROSITE" id="PS00303">
    <property type="entry name" value="S100_CABP"/>
    <property type="match status" value="1"/>
</dbReference>
<keyword evidence="4" id="KW-0963">Cytoplasm</keyword>
<dbReference type="CDD" id="cd00051">
    <property type="entry name" value="EFh"/>
    <property type="match status" value="1"/>
</dbReference>
<evidence type="ECO:0000259" key="13">
    <source>
        <dbReference type="PROSITE" id="PS50222"/>
    </source>
</evidence>
<evidence type="ECO:0000256" key="4">
    <source>
        <dbReference type="ARBA" id="ARBA00022490"/>
    </source>
</evidence>
<comment type="subunit">
    <text evidence="11">Interacts with PI4KB. This binding competes with FREQ/NCS1 binding in a calcium-dependent manner.</text>
</comment>
<evidence type="ECO:0000313" key="14">
    <source>
        <dbReference type="EMBL" id="KAG6963431.1"/>
    </source>
</evidence>
<evidence type="ECO:0000256" key="7">
    <source>
        <dbReference type="ARBA" id="ARBA00022989"/>
    </source>
</evidence>
<name>A0A8T1UJT9_9STRA</name>
<feature type="domain" description="EF-hand" evidence="13">
    <location>
        <begin position="68"/>
        <end position="103"/>
    </location>
</feature>
<comment type="subcellular location">
    <subcellularLocation>
        <location evidence="1">Cell membrane</location>
        <topology evidence="1">Single-pass type IV membrane protein</topology>
    </subcellularLocation>
    <subcellularLocation>
        <location evidence="2">Cytoplasm</location>
        <location evidence="2">Perinuclear region</location>
    </subcellularLocation>
    <subcellularLocation>
        <location evidence="10">Golgi apparatus</location>
        <location evidence="10">trans-Golgi network membrane</location>
        <topology evidence="10">Single-pass type IV membrane protein</topology>
    </subcellularLocation>
</comment>
<organism evidence="14 15">
    <name type="scientific">Phytophthora cactorum</name>
    <dbReference type="NCBI Taxonomy" id="29920"/>
    <lineage>
        <taxon>Eukaryota</taxon>
        <taxon>Sar</taxon>
        <taxon>Stramenopiles</taxon>
        <taxon>Oomycota</taxon>
        <taxon>Peronosporomycetes</taxon>
        <taxon>Peronosporales</taxon>
        <taxon>Peronosporaceae</taxon>
        <taxon>Phytophthora</taxon>
    </lineage>
</organism>
<feature type="compositionally biased region" description="Polar residues" evidence="12">
    <location>
        <begin position="305"/>
        <end position="314"/>
    </location>
</feature>
<keyword evidence="3" id="KW-1003">Cell membrane</keyword>
<feature type="compositionally biased region" description="Polar residues" evidence="12">
    <location>
        <begin position="208"/>
        <end position="226"/>
    </location>
</feature>
<evidence type="ECO:0000256" key="3">
    <source>
        <dbReference type="ARBA" id="ARBA00022475"/>
    </source>
</evidence>
<evidence type="ECO:0000256" key="8">
    <source>
        <dbReference type="ARBA" id="ARBA00023034"/>
    </source>
</evidence>
<keyword evidence="7" id="KW-1133">Transmembrane helix</keyword>
<keyword evidence="6" id="KW-0677">Repeat</keyword>
<comment type="caution">
    <text evidence="14">The sequence shown here is derived from an EMBL/GenBank/DDBJ whole genome shotgun (WGS) entry which is preliminary data.</text>
</comment>
<evidence type="ECO:0000256" key="1">
    <source>
        <dbReference type="ARBA" id="ARBA00004521"/>
    </source>
</evidence>
<keyword evidence="8" id="KW-0333">Golgi apparatus</keyword>
<dbReference type="InterPro" id="IPR018247">
    <property type="entry name" value="EF_Hand_1_Ca_BS"/>
</dbReference>
<dbReference type="GO" id="GO:0048471">
    <property type="term" value="C:perinuclear region of cytoplasm"/>
    <property type="evidence" value="ECO:0007669"/>
    <property type="project" value="UniProtKB-SubCell"/>
</dbReference>
<evidence type="ECO:0000256" key="2">
    <source>
        <dbReference type="ARBA" id="ARBA00004556"/>
    </source>
</evidence>
<evidence type="ECO:0000256" key="11">
    <source>
        <dbReference type="ARBA" id="ARBA00038636"/>
    </source>
</evidence>
<proteinExistence type="predicted"/>
<dbReference type="SMART" id="SM00054">
    <property type="entry name" value="EFh"/>
    <property type="match status" value="2"/>
</dbReference>
<dbReference type="PROSITE" id="PS00018">
    <property type="entry name" value="EF_HAND_1"/>
    <property type="match status" value="2"/>
</dbReference>
<evidence type="ECO:0000256" key="12">
    <source>
        <dbReference type="SAM" id="MobiDB-lite"/>
    </source>
</evidence>
<gene>
    <name evidence="14" type="ORF">JG687_00006565</name>
</gene>
<dbReference type="EMBL" id="JAENGZ010000270">
    <property type="protein sequence ID" value="KAG6963431.1"/>
    <property type="molecule type" value="Genomic_DNA"/>
</dbReference>
<dbReference type="GO" id="GO:0005509">
    <property type="term" value="F:calcium ion binding"/>
    <property type="evidence" value="ECO:0007669"/>
    <property type="project" value="InterPro"/>
</dbReference>
<dbReference type="Pfam" id="PF13499">
    <property type="entry name" value="EF-hand_7"/>
    <property type="match status" value="1"/>
</dbReference>
<evidence type="ECO:0000256" key="10">
    <source>
        <dbReference type="ARBA" id="ARBA00037801"/>
    </source>
</evidence>
<evidence type="ECO:0000256" key="6">
    <source>
        <dbReference type="ARBA" id="ARBA00022737"/>
    </source>
</evidence>
<dbReference type="InterPro" id="IPR002048">
    <property type="entry name" value="EF_hand_dom"/>
</dbReference>
<feature type="region of interest" description="Disordered" evidence="12">
    <location>
        <begin position="279"/>
        <end position="318"/>
    </location>
</feature>
<dbReference type="GO" id="GO:0005886">
    <property type="term" value="C:plasma membrane"/>
    <property type="evidence" value="ECO:0007669"/>
    <property type="project" value="UniProtKB-SubCell"/>
</dbReference>
<dbReference type="PANTHER" id="PTHR46311:SF1">
    <property type="entry name" value="CALCIUM-BINDING PROTEIN 7"/>
    <property type="match status" value="1"/>
</dbReference>
<dbReference type="OrthoDB" id="418595at2759"/>
<evidence type="ECO:0000256" key="5">
    <source>
        <dbReference type="ARBA" id="ARBA00022692"/>
    </source>
</evidence>
<protein>
    <recommendedName>
        <fullName evidence="13">EF-hand domain-containing protein</fullName>
    </recommendedName>
</protein>
<dbReference type="VEuPathDB" id="FungiDB:PC110_g13832"/>
<evidence type="ECO:0000256" key="9">
    <source>
        <dbReference type="ARBA" id="ARBA00023136"/>
    </source>
</evidence>
<sequence length="401" mass="45568">MAMAERDGARKQAKLESWWWQAEPDPSATPSAVANARHRALQEQLLHFDQNAWLTKHAKHPRFQFSGEQKRMLRQWFDALDTDGSGKISVEELEDPMLSIGIVNDTREIEQIVNKLDKDSNGQIDFQEFVDFLTPHTRHNKGSNPQKHEVMFHQLTKKMEHQSSGFLEINTQLSMERRRFILDSITSFTSQSIQEDLEELKHFKEENSSGSGDFTSPGRSRHQQAMSKKAKLAALATRHQEELRFQALEQVFIRNSALKMTGTTQVATSAATKSSFFRGIQPTPVGSPGASAKKILQTRRASDPALTSNNNNQEPLPEEAQSLKDLLLSAPSQYQRSRFSFLKLKRVVVPPVQIPPELAAPNAINNIVAGSKIPMTKAMWKRHRARMMRRLPGRIDERVAW</sequence>
<dbReference type="PROSITE" id="PS50222">
    <property type="entry name" value="EF_HAND_2"/>
    <property type="match status" value="2"/>
</dbReference>
<dbReference type="InterPro" id="IPR051111">
    <property type="entry name" value="Ca-binding_regulatory"/>
</dbReference>
<keyword evidence="9" id="KW-0472">Membrane</keyword>
<feature type="region of interest" description="Disordered" evidence="12">
    <location>
        <begin position="203"/>
        <end position="233"/>
    </location>
</feature>
<dbReference type="PANTHER" id="PTHR46311">
    <property type="entry name" value="CALCIUM-BINDING PROTEIN 8-RELATED"/>
    <property type="match status" value="1"/>
</dbReference>
<accession>A0A8T1UJT9</accession>
<evidence type="ECO:0000313" key="15">
    <source>
        <dbReference type="Proteomes" id="UP000688947"/>
    </source>
</evidence>
<feature type="domain" description="EF-hand" evidence="13">
    <location>
        <begin position="104"/>
        <end position="139"/>
    </location>
</feature>